<dbReference type="KEGG" id="lak:106176575"/>
<dbReference type="CDD" id="cd05819">
    <property type="entry name" value="NHL"/>
    <property type="match status" value="1"/>
</dbReference>
<dbReference type="AlphaFoldDB" id="A0A1S3JVQ2"/>
<feature type="repeat" description="NHL" evidence="2">
    <location>
        <begin position="207"/>
        <end position="236"/>
    </location>
</feature>
<reference evidence="4" key="1">
    <citation type="submission" date="2025-08" db="UniProtKB">
        <authorList>
            <consortium name="RefSeq"/>
        </authorList>
    </citation>
    <scope>IDENTIFICATION</scope>
    <source>
        <tissue evidence="4">Gonads</tissue>
    </source>
</reference>
<dbReference type="PANTHER" id="PTHR24104:SF57">
    <property type="entry name" value="BEE-MILK PROTEIN"/>
    <property type="match status" value="1"/>
</dbReference>
<organism evidence="3 4">
    <name type="scientific">Lingula anatina</name>
    <name type="common">Brachiopod</name>
    <name type="synonym">Lingula unguis</name>
    <dbReference type="NCBI Taxonomy" id="7574"/>
    <lineage>
        <taxon>Eukaryota</taxon>
        <taxon>Metazoa</taxon>
        <taxon>Spiralia</taxon>
        <taxon>Lophotrochozoa</taxon>
        <taxon>Brachiopoda</taxon>
        <taxon>Linguliformea</taxon>
        <taxon>Lingulata</taxon>
        <taxon>Lingulida</taxon>
        <taxon>Linguloidea</taxon>
        <taxon>Lingulidae</taxon>
        <taxon>Lingula</taxon>
    </lineage>
</organism>
<evidence type="ECO:0000313" key="4">
    <source>
        <dbReference type="RefSeq" id="XP_013414490.1"/>
    </source>
</evidence>
<dbReference type="InterPro" id="IPR050952">
    <property type="entry name" value="TRIM-NHL_E3_ligases"/>
</dbReference>
<dbReference type="PANTHER" id="PTHR24104">
    <property type="entry name" value="E3 UBIQUITIN-PROTEIN LIGASE NHLRC1-RELATED"/>
    <property type="match status" value="1"/>
</dbReference>
<keyword evidence="1" id="KW-0677">Repeat</keyword>
<dbReference type="OrthoDB" id="6265224at2759"/>
<evidence type="ECO:0000256" key="1">
    <source>
        <dbReference type="ARBA" id="ARBA00022737"/>
    </source>
</evidence>
<sequence length="322" mass="36508">MKRAQCVHSFNSLLGDDQDEEDCFITGLSTDGVNIYIIDRNGYEGENNRVKVFSYEGEFKFDWRFDGPQDITVSERGVIYVTSEGEKCVKFYSNLDREENRSNGENNNLFLNQLECPFGIAQDKEGHVLVCDSKQKTVYSFDTESEELVNMLQISEWECPQYIAVNKTNDTIVVSDWAAASVHIVNSSGDILAQYGDCQNNNRDPMNIPQGVCCDEDGFIYIADCWNHRIIMLDPDGKFVNYVAKETDGLHFPQALATNSAGELLVAERHSGMIKRFELIDVPIETISPEELQQFLIAALNYKPTLLAICYRGQQYAITYDV</sequence>
<dbReference type="InParanoid" id="A0A1S3JVQ2"/>
<dbReference type="RefSeq" id="XP_013414490.1">
    <property type="nucleotide sequence ID" value="XM_013559036.2"/>
</dbReference>
<dbReference type="InterPro" id="IPR011042">
    <property type="entry name" value="6-blade_b-propeller_TolB-like"/>
</dbReference>
<keyword evidence="3" id="KW-1185">Reference proteome</keyword>
<protein>
    <submittedName>
        <fullName evidence="4">Tripartite motif-containing protein 3</fullName>
    </submittedName>
</protein>
<dbReference type="Proteomes" id="UP000085678">
    <property type="component" value="Unplaced"/>
</dbReference>
<dbReference type="InterPro" id="IPR001258">
    <property type="entry name" value="NHL_repeat"/>
</dbReference>
<proteinExistence type="predicted"/>
<dbReference type="GeneID" id="106176575"/>
<name>A0A1S3JVQ2_LINAN</name>
<dbReference type="GO" id="GO:0000209">
    <property type="term" value="P:protein polyubiquitination"/>
    <property type="evidence" value="ECO:0007669"/>
    <property type="project" value="TreeGrafter"/>
</dbReference>
<dbReference type="Gene3D" id="2.120.10.30">
    <property type="entry name" value="TolB, C-terminal domain"/>
    <property type="match status" value="2"/>
</dbReference>
<dbReference type="STRING" id="7574.A0A1S3JVQ2"/>
<dbReference type="PROSITE" id="PS51125">
    <property type="entry name" value="NHL"/>
    <property type="match status" value="1"/>
</dbReference>
<dbReference type="GO" id="GO:0061630">
    <property type="term" value="F:ubiquitin protein ligase activity"/>
    <property type="evidence" value="ECO:0007669"/>
    <property type="project" value="TreeGrafter"/>
</dbReference>
<evidence type="ECO:0000313" key="3">
    <source>
        <dbReference type="Proteomes" id="UP000085678"/>
    </source>
</evidence>
<accession>A0A1S3JVQ2</accession>
<dbReference type="GO" id="GO:0043161">
    <property type="term" value="P:proteasome-mediated ubiquitin-dependent protein catabolic process"/>
    <property type="evidence" value="ECO:0007669"/>
    <property type="project" value="TreeGrafter"/>
</dbReference>
<evidence type="ECO:0000256" key="2">
    <source>
        <dbReference type="PROSITE-ProRule" id="PRU00504"/>
    </source>
</evidence>
<dbReference type="Pfam" id="PF01436">
    <property type="entry name" value="NHL"/>
    <property type="match status" value="1"/>
</dbReference>
<dbReference type="SUPFAM" id="SSF63829">
    <property type="entry name" value="Calcium-dependent phosphotriesterase"/>
    <property type="match status" value="1"/>
</dbReference>
<gene>
    <name evidence="4" type="primary">LOC106176575</name>
</gene>